<reference evidence="3" key="1">
    <citation type="submission" date="2017-11" db="EMBL/GenBank/DDBJ databases">
        <title>Phenotypic and genomic properties of facultatively anaerobic sulfur-reducing natronoarchaea from hypersaline soda lakes.</title>
        <authorList>
            <person name="Sorokin D.Y."/>
            <person name="Kublanov I.V."/>
            <person name="Roman P."/>
            <person name="Sinninghe Damste J.S."/>
            <person name="Golyshin P.N."/>
            <person name="Rojo D."/>
            <person name="Ciordia S."/>
            <person name="Mena M.D.C."/>
            <person name="Ferrer M."/>
            <person name="Messina E."/>
            <person name="Smedile F."/>
            <person name="La Spada G."/>
            <person name="La Cono V."/>
            <person name="Yakimov M.M."/>
        </authorList>
    </citation>
    <scope>NUCLEOTIDE SEQUENCE [LARGE SCALE GENOMIC DNA]</scope>
    <source>
        <strain evidence="3">AArc-Sl</strain>
    </source>
</reference>
<evidence type="ECO:0008006" key="4">
    <source>
        <dbReference type="Google" id="ProtNLM"/>
    </source>
</evidence>
<dbReference type="KEGG" id="hdf:AArcSl_2564"/>
<dbReference type="EMBL" id="CP025066">
    <property type="protein sequence ID" value="AUX10184.1"/>
    <property type="molecule type" value="Genomic_DNA"/>
</dbReference>
<dbReference type="InterPro" id="IPR036390">
    <property type="entry name" value="WH_DNA-bd_sf"/>
</dbReference>
<evidence type="ECO:0000313" key="3">
    <source>
        <dbReference type="Proteomes" id="UP000263012"/>
    </source>
</evidence>
<keyword evidence="3" id="KW-1185">Reference proteome</keyword>
<dbReference type="OrthoDB" id="201100at2157"/>
<feature type="region of interest" description="Disordered" evidence="1">
    <location>
        <begin position="18"/>
        <end position="43"/>
    </location>
</feature>
<dbReference type="InterPro" id="IPR055770">
    <property type="entry name" value="DUF7346"/>
</dbReference>
<dbReference type="Proteomes" id="UP000263012">
    <property type="component" value="Chromosome"/>
</dbReference>
<proteinExistence type="predicted"/>
<dbReference type="AlphaFoldDB" id="A0A343TM62"/>
<sequence>MRTVRDEEGTVYVLLRESSDSSLVRDPTTGETTHLPNASLEPVSGESPLSIAAMAVPEPVRAVLTAVHDEQALGLLVELVDRERVSVRELLGAVDLCESDLHGTFSEFRAAGLIEETTVDGRRGYAVTDRARRGIRSIRGDDDG</sequence>
<dbReference type="Pfam" id="PF24037">
    <property type="entry name" value="DUF7346"/>
    <property type="match status" value="1"/>
</dbReference>
<dbReference type="GeneID" id="37878921"/>
<gene>
    <name evidence="2" type="ORF">AArcSl_2564</name>
</gene>
<evidence type="ECO:0000313" key="2">
    <source>
        <dbReference type="EMBL" id="AUX10184.1"/>
    </source>
</evidence>
<organism evidence="2 3">
    <name type="scientific">Halalkaliarchaeum desulfuricum</name>
    <dbReference type="NCBI Taxonomy" id="2055893"/>
    <lineage>
        <taxon>Archaea</taxon>
        <taxon>Methanobacteriati</taxon>
        <taxon>Methanobacteriota</taxon>
        <taxon>Stenosarchaea group</taxon>
        <taxon>Halobacteria</taxon>
        <taxon>Halobacteriales</taxon>
        <taxon>Haloferacaceae</taxon>
        <taxon>Halalkaliarchaeum</taxon>
    </lineage>
</organism>
<evidence type="ECO:0000256" key="1">
    <source>
        <dbReference type="SAM" id="MobiDB-lite"/>
    </source>
</evidence>
<protein>
    <recommendedName>
        <fullName evidence="4">HTH domain protein</fullName>
    </recommendedName>
</protein>
<name>A0A343TM62_9EURY</name>
<dbReference type="SUPFAM" id="SSF46785">
    <property type="entry name" value="Winged helix' DNA-binding domain"/>
    <property type="match status" value="1"/>
</dbReference>
<accession>A0A343TM62</accession>
<dbReference type="RefSeq" id="WP_119820018.1">
    <property type="nucleotide sequence ID" value="NZ_CP025066.1"/>
</dbReference>